<dbReference type="Gene3D" id="3.30.530.20">
    <property type="match status" value="1"/>
</dbReference>
<evidence type="ECO:0000313" key="1">
    <source>
        <dbReference type="EMBL" id="KAA0021619.1"/>
    </source>
</evidence>
<gene>
    <name evidence="1" type="ORF">FOY51_17130</name>
</gene>
<dbReference type="Proteomes" id="UP000322244">
    <property type="component" value="Unassembled WGS sequence"/>
</dbReference>
<dbReference type="CDD" id="cd07812">
    <property type="entry name" value="SRPBCC"/>
    <property type="match status" value="1"/>
</dbReference>
<dbReference type="InterPro" id="IPR019587">
    <property type="entry name" value="Polyketide_cyclase/dehydratase"/>
</dbReference>
<sequence>MATSHWHKVYTAPVAAPPGRLFDLLSDLPNYSRWLPGSDQYAATTEVDPYPVRLGSRYHDGKPDERGKEWWGTVTGFAPPGSLDFHHTIQVAQLRATVDVHIHYSFEAHESATLVNRWLVLDIDMPIALRPLRRLIISAFDKENLRTMAAVKSYAETHPD</sequence>
<dbReference type="RefSeq" id="WP_149431486.1">
    <property type="nucleotide sequence ID" value="NZ_VLNY01000008.1"/>
</dbReference>
<dbReference type="Pfam" id="PF10604">
    <property type="entry name" value="Polyketide_cyc2"/>
    <property type="match status" value="1"/>
</dbReference>
<evidence type="ECO:0000313" key="2">
    <source>
        <dbReference type="Proteomes" id="UP000322244"/>
    </source>
</evidence>
<protein>
    <submittedName>
        <fullName evidence="1">SRPBCC family protein</fullName>
    </submittedName>
</protein>
<comment type="caution">
    <text evidence="1">The sequence shown here is derived from an EMBL/GenBank/DDBJ whole genome shotgun (WGS) entry which is preliminary data.</text>
</comment>
<dbReference type="SUPFAM" id="SSF55961">
    <property type="entry name" value="Bet v1-like"/>
    <property type="match status" value="1"/>
</dbReference>
<proteinExistence type="predicted"/>
<reference evidence="1 2" key="1">
    <citation type="submission" date="2019-07" db="EMBL/GenBank/DDBJ databases">
        <title>Rhodococcus cavernicolus sp. nov., isolated from a cave.</title>
        <authorList>
            <person name="Lee S.D."/>
        </authorList>
    </citation>
    <scope>NUCLEOTIDE SEQUENCE [LARGE SCALE GENOMIC DNA]</scope>
    <source>
        <strain evidence="1 2">C1-24</strain>
    </source>
</reference>
<dbReference type="AlphaFoldDB" id="A0A5A7S8T7"/>
<dbReference type="InterPro" id="IPR023393">
    <property type="entry name" value="START-like_dom_sf"/>
</dbReference>
<dbReference type="OrthoDB" id="3779617at2"/>
<dbReference type="EMBL" id="VLNY01000008">
    <property type="protein sequence ID" value="KAA0021619.1"/>
    <property type="molecule type" value="Genomic_DNA"/>
</dbReference>
<keyword evidence="2" id="KW-1185">Reference proteome</keyword>
<accession>A0A5A7S8T7</accession>
<name>A0A5A7S8T7_9NOCA</name>
<organism evidence="1 2">
    <name type="scientific">Antrihabitans cavernicola</name>
    <dbReference type="NCBI Taxonomy" id="2495913"/>
    <lineage>
        <taxon>Bacteria</taxon>
        <taxon>Bacillati</taxon>
        <taxon>Actinomycetota</taxon>
        <taxon>Actinomycetes</taxon>
        <taxon>Mycobacteriales</taxon>
        <taxon>Nocardiaceae</taxon>
        <taxon>Antrihabitans</taxon>
    </lineage>
</organism>